<sequence length="19" mass="1972">MAVDSMAALGRNVLLGLKI</sequence>
<dbReference type="AlphaFoldDB" id="A0A7J9GA72"/>
<accession>A0A7J9GA72</accession>
<evidence type="ECO:0000313" key="1">
    <source>
        <dbReference type="EMBL" id="MBA0794208.1"/>
    </source>
</evidence>
<name>A0A7J9GA72_9ROSI</name>
<protein>
    <submittedName>
        <fullName evidence="1">Uncharacterized protein</fullName>
    </submittedName>
</protein>
<keyword evidence="2" id="KW-1185">Reference proteome</keyword>
<evidence type="ECO:0000313" key="2">
    <source>
        <dbReference type="Proteomes" id="UP000593560"/>
    </source>
</evidence>
<comment type="caution">
    <text evidence="1">The sequence shown here is derived from an EMBL/GenBank/DDBJ whole genome shotgun (WGS) entry which is preliminary data.</text>
</comment>
<dbReference type="EMBL" id="JABFAD010000003">
    <property type="protein sequence ID" value="MBA0794208.1"/>
    <property type="molecule type" value="Genomic_DNA"/>
</dbReference>
<proteinExistence type="predicted"/>
<gene>
    <name evidence="1" type="ORF">Gohar_018558</name>
</gene>
<reference evidence="1 2" key="1">
    <citation type="journal article" date="2019" name="Genome Biol. Evol.">
        <title>Insights into the evolution of the New World diploid cottons (Gossypium, subgenus Houzingenia) based on genome sequencing.</title>
        <authorList>
            <person name="Grover C.E."/>
            <person name="Arick M.A. 2nd"/>
            <person name="Thrash A."/>
            <person name="Conover J.L."/>
            <person name="Sanders W.S."/>
            <person name="Peterson D.G."/>
            <person name="Frelichowski J.E."/>
            <person name="Scheffler J.A."/>
            <person name="Scheffler B.E."/>
            <person name="Wendel J.F."/>
        </authorList>
    </citation>
    <scope>NUCLEOTIDE SEQUENCE [LARGE SCALE GENOMIC DNA]</scope>
    <source>
        <strain evidence="1">0</strain>
        <tissue evidence="1">Leaf</tissue>
    </source>
</reference>
<dbReference type="Proteomes" id="UP000593560">
    <property type="component" value="Unassembled WGS sequence"/>
</dbReference>
<organism evidence="1 2">
    <name type="scientific">Gossypium harknessii</name>
    <dbReference type="NCBI Taxonomy" id="34285"/>
    <lineage>
        <taxon>Eukaryota</taxon>
        <taxon>Viridiplantae</taxon>
        <taxon>Streptophyta</taxon>
        <taxon>Embryophyta</taxon>
        <taxon>Tracheophyta</taxon>
        <taxon>Spermatophyta</taxon>
        <taxon>Magnoliopsida</taxon>
        <taxon>eudicotyledons</taxon>
        <taxon>Gunneridae</taxon>
        <taxon>Pentapetalae</taxon>
        <taxon>rosids</taxon>
        <taxon>malvids</taxon>
        <taxon>Malvales</taxon>
        <taxon>Malvaceae</taxon>
        <taxon>Malvoideae</taxon>
        <taxon>Gossypium</taxon>
    </lineage>
</organism>